<dbReference type="AlphaFoldDB" id="A0A915I4D5"/>
<sequence>MISTKTCFFQLLLLFILKVQNSQQEAICPDGYIERDACAGFLCNPSNEPKVCCPINWIPGQCILAERRSVHAKKFNRSATKTEFD</sequence>
<evidence type="ECO:0000313" key="2">
    <source>
        <dbReference type="Proteomes" id="UP000887565"/>
    </source>
</evidence>
<feature type="signal peptide" evidence="1">
    <location>
        <begin position="1"/>
        <end position="22"/>
    </location>
</feature>
<keyword evidence="1" id="KW-0732">Signal</keyword>
<reference evidence="3" key="1">
    <citation type="submission" date="2022-11" db="UniProtKB">
        <authorList>
            <consortium name="WormBaseParasite"/>
        </authorList>
    </citation>
    <scope>IDENTIFICATION</scope>
</reference>
<dbReference type="WBParaSite" id="nRc.2.0.1.t08611-RA">
    <property type="protein sequence ID" value="nRc.2.0.1.t08611-RA"/>
    <property type="gene ID" value="nRc.2.0.1.g08611"/>
</dbReference>
<accession>A0A915I4D5</accession>
<name>A0A915I4D5_ROMCU</name>
<proteinExistence type="predicted"/>
<evidence type="ECO:0000256" key="1">
    <source>
        <dbReference type="SAM" id="SignalP"/>
    </source>
</evidence>
<dbReference type="Proteomes" id="UP000887565">
    <property type="component" value="Unplaced"/>
</dbReference>
<protein>
    <submittedName>
        <fullName evidence="3">Uncharacterized protein</fullName>
    </submittedName>
</protein>
<feature type="chain" id="PRO_5037310198" evidence="1">
    <location>
        <begin position="23"/>
        <end position="85"/>
    </location>
</feature>
<evidence type="ECO:0000313" key="3">
    <source>
        <dbReference type="WBParaSite" id="nRc.2.0.1.t08611-RA"/>
    </source>
</evidence>
<organism evidence="2 3">
    <name type="scientific">Romanomermis culicivorax</name>
    <name type="common">Nematode worm</name>
    <dbReference type="NCBI Taxonomy" id="13658"/>
    <lineage>
        <taxon>Eukaryota</taxon>
        <taxon>Metazoa</taxon>
        <taxon>Ecdysozoa</taxon>
        <taxon>Nematoda</taxon>
        <taxon>Enoplea</taxon>
        <taxon>Dorylaimia</taxon>
        <taxon>Mermithida</taxon>
        <taxon>Mermithoidea</taxon>
        <taxon>Mermithidae</taxon>
        <taxon>Romanomermis</taxon>
    </lineage>
</organism>
<keyword evidence="2" id="KW-1185">Reference proteome</keyword>